<dbReference type="AlphaFoldDB" id="A0A8G2F655"/>
<name>A0A8G2F655_DESNO</name>
<keyword evidence="2" id="KW-1185">Reference proteome</keyword>
<dbReference type="Proteomes" id="UP000199581">
    <property type="component" value="Unassembled WGS sequence"/>
</dbReference>
<reference evidence="1 2" key="1">
    <citation type="submission" date="2016-10" db="EMBL/GenBank/DDBJ databases">
        <authorList>
            <person name="Varghese N."/>
            <person name="Submissions S."/>
        </authorList>
    </citation>
    <scope>NUCLEOTIDE SEQUENCE [LARGE SCALE GENOMIC DNA]</scope>
    <source>
        <strain evidence="1 2">DSM 1741</strain>
    </source>
</reference>
<proteinExistence type="predicted"/>
<gene>
    <name evidence="1" type="ORF">SAMN05421830_101537</name>
</gene>
<evidence type="ECO:0000313" key="2">
    <source>
        <dbReference type="Proteomes" id="UP000199581"/>
    </source>
</evidence>
<comment type="caution">
    <text evidence="1">The sequence shown here is derived from an EMBL/GenBank/DDBJ whole genome shotgun (WGS) entry which is preliminary data.</text>
</comment>
<dbReference type="OrthoDB" id="7738228at2"/>
<organism evidence="1 2">
    <name type="scientific">Desulfomicrobium norvegicum (strain DSM 1741 / NCIMB 8310)</name>
    <name type="common">Desulfovibrio baculatus (strain Norway 4)</name>
    <name type="synonym">Desulfovibrio desulfuricans (strain Norway 4)</name>
    <dbReference type="NCBI Taxonomy" id="52561"/>
    <lineage>
        <taxon>Bacteria</taxon>
        <taxon>Pseudomonadati</taxon>
        <taxon>Thermodesulfobacteriota</taxon>
        <taxon>Desulfovibrionia</taxon>
        <taxon>Desulfovibrionales</taxon>
        <taxon>Desulfomicrobiaceae</taxon>
        <taxon>Desulfomicrobium</taxon>
    </lineage>
</organism>
<protein>
    <submittedName>
        <fullName evidence="1">Uncharacterized protein</fullName>
    </submittedName>
</protein>
<evidence type="ECO:0000313" key="1">
    <source>
        <dbReference type="EMBL" id="SFL31442.1"/>
    </source>
</evidence>
<sequence>MQKTRFFNLCFDNKHIVFYCGASQDDIVQLVQLDRVVYEEEHLVPLSRIKSWNDKNNKIYCVAKETESNKVIAYIGMFPLKERTFMDALRIDFDETKITPDDIDCYEKSRMYYLYINSVVVAPEYKSNFLIYKNIFACFFEFVVDLTQDDIFISDACGRATSEEGIKQCKSFLRMQEVANDDKSGLRIFHAKLFPVSMRLPFDVGKKIHKLYTEKYACMA</sequence>
<dbReference type="EMBL" id="FOTO01000001">
    <property type="protein sequence ID" value="SFL31442.1"/>
    <property type="molecule type" value="Genomic_DNA"/>
</dbReference>
<dbReference type="Gene3D" id="3.40.630.30">
    <property type="match status" value="1"/>
</dbReference>
<dbReference type="RefSeq" id="WP_143077820.1">
    <property type="nucleotide sequence ID" value="NZ_FOTO01000001.1"/>
</dbReference>
<accession>A0A8G2F655</accession>